<dbReference type="Gene3D" id="3.40.50.2000">
    <property type="entry name" value="Glycogen Phosphorylase B"/>
    <property type="match status" value="2"/>
</dbReference>
<keyword evidence="1" id="KW-0328">Glycosyltransferase</keyword>
<proteinExistence type="predicted"/>
<keyword evidence="1" id="KW-0808">Transferase</keyword>
<dbReference type="GO" id="GO:0016757">
    <property type="term" value="F:glycosyltransferase activity"/>
    <property type="evidence" value="ECO:0007669"/>
    <property type="project" value="UniProtKB-KW"/>
</dbReference>
<organism evidence="1 2">
    <name type="scientific">Acinetobacter corruptisaponis</name>
    <dbReference type="NCBI Taxonomy" id="3045147"/>
    <lineage>
        <taxon>Bacteria</taxon>
        <taxon>Pseudomonadati</taxon>
        <taxon>Pseudomonadota</taxon>
        <taxon>Gammaproteobacteria</taxon>
        <taxon>Moraxellales</taxon>
        <taxon>Moraxellaceae</taxon>
        <taxon>Acinetobacter</taxon>
    </lineage>
</organism>
<dbReference type="Proteomes" id="UP001229836">
    <property type="component" value="Chromosome"/>
</dbReference>
<protein>
    <submittedName>
        <fullName evidence="1">Glycosyltransferase</fullName>
        <ecNumber evidence="1">2.4.-.-</ecNumber>
    </submittedName>
</protein>
<name>A0ABY8S0G1_9GAMM</name>
<accession>A0ABY8S0G1</accession>
<evidence type="ECO:0000313" key="2">
    <source>
        <dbReference type="Proteomes" id="UP001229836"/>
    </source>
</evidence>
<dbReference type="Pfam" id="PF13692">
    <property type="entry name" value="Glyco_trans_1_4"/>
    <property type="match status" value="1"/>
</dbReference>
<dbReference type="SUPFAM" id="SSF53756">
    <property type="entry name" value="UDP-Glycosyltransferase/glycogen phosphorylase"/>
    <property type="match status" value="1"/>
</dbReference>
<gene>
    <name evidence="1" type="ORF">QLH32_10290</name>
</gene>
<sequence>MKKYTFKSQYIYIDPFNSSNSGVTNYIKASKKILEENLIIKVDIIQIKDTESIYEFSLRVASLLKKMDYFCVEFPESMATSRFLEDYTKVHIRIHCGKTLGKFIQNQYYKKEEYFAEKEAITKAKWVSSPSYLGWEFTSDFYKVKRSILIYPNPLDLSFIPEYSFDNKNIPVLFLGRFQDLKGINFLKKIQKKLPFKITILTSDKSYKSPIFSVKYHNTVEEKFEILARTKILIVPSIFDIYSMVSLEAIACQAKVITWSHIGITEYFDNDKIIVIKPWNIELFSEMILNTLKNKEYFEKEEVKKINILFINFFHDFLNLRTTALPPHDLAVKQLKLNDLKIKIENLSIFNRRNRFYRKIKKLITNPINFFIDFIIKIRNNFLI</sequence>
<dbReference type="RefSeq" id="WP_283266149.1">
    <property type="nucleotide sequence ID" value="NZ_CP125669.1"/>
</dbReference>
<reference evidence="1 2" key="1">
    <citation type="submission" date="2023-05" db="EMBL/GenBank/DDBJ databases">
        <title>The complete genome of Acinetobacter sp. nov KCTC 92772.</title>
        <authorList>
            <person name="Zhou G."/>
        </authorList>
    </citation>
    <scope>NUCLEOTIDE SEQUENCE [LARGE SCALE GENOMIC DNA]</scope>
    <source>
        <strain evidence="1 2">KCTC 92772</strain>
    </source>
</reference>
<dbReference type="EMBL" id="CP125669">
    <property type="protein sequence ID" value="WHP04458.1"/>
    <property type="molecule type" value="Genomic_DNA"/>
</dbReference>
<evidence type="ECO:0000313" key="1">
    <source>
        <dbReference type="EMBL" id="WHP04458.1"/>
    </source>
</evidence>
<keyword evidence="2" id="KW-1185">Reference proteome</keyword>
<dbReference type="EC" id="2.4.-.-" evidence="1"/>